<reference evidence="2" key="1">
    <citation type="journal article" date="2022" name="bioRxiv">
        <title>Sequencing and chromosome-scale assembly of the giantPleurodeles waltlgenome.</title>
        <authorList>
            <person name="Brown T."/>
            <person name="Elewa A."/>
            <person name="Iarovenko S."/>
            <person name="Subramanian E."/>
            <person name="Araus A.J."/>
            <person name="Petzold A."/>
            <person name="Susuki M."/>
            <person name="Suzuki K.-i.T."/>
            <person name="Hayashi T."/>
            <person name="Toyoda A."/>
            <person name="Oliveira C."/>
            <person name="Osipova E."/>
            <person name="Leigh N.D."/>
            <person name="Simon A."/>
            <person name="Yun M.H."/>
        </authorList>
    </citation>
    <scope>NUCLEOTIDE SEQUENCE</scope>
    <source>
        <strain evidence="2">20211129_DDA</strain>
        <tissue evidence="2">Liver</tissue>
    </source>
</reference>
<evidence type="ECO:0000313" key="3">
    <source>
        <dbReference type="Proteomes" id="UP001066276"/>
    </source>
</evidence>
<name>A0AAV7NN02_PLEWA</name>
<keyword evidence="3" id="KW-1185">Reference proteome</keyword>
<gene>
    <name evidence="2" type="ORF">NDU88_002803</name>
</gene>
<evidence type="ECO:0000256" key="1">
    <source>
        <dbReference type="SAM" id="MobiDB-lite"/>
    </source>
</evidence>
<organism evidence="2 3">
    <name type="scientific">Pleurodeles waltl</name>
    <name type="common">Iberian ribbed newt</name>
    <dbReference type="NCBI Taxonomy" id="8319"/>
    <lineage>
        <taxon>Eukaryota</taxon>
        <taxon>Metazoa</taxon>
        <taxon>Chordata</taxon>
        <taxon>Craniata</taxon>
        <taxon>Vertebrata</taxon>
        <taxon>Euteleostomi</taxon>
        <taxon>Amphibia</taxon>
        <taxon>Batrachia</taxon>
        <taxon>Caudata</taxon>
        <taxon>Salamandroidea</taxon>
        <taxon>Salamandridae</taxon>
        <taxon>Pleurodelinae</taxon>
        <taxon>Pleurodeles</taxon>
    </lineage>
</organism>
<evidence type="ECO:0000313" key="2">
    <source>
        <dbReference type="EMBL" id="KAJ1114568.1"/>
    </source>
</evidence>
<dbReference type="AlphaFoldDB" id="A0AAV7NN02"/>
<accession>A0AAV7NN02</accession>
<proteinExistence type="predicted"/>
<feature type="region of interest" description="Disordered" evidence="1">
    <location>
        <begin position="104"/>
        <end position="123"/>
    </location>
</feature>
<dbReference type="Proteomes" id="UP001066276">
    <property type="component" value="Chromosome 8"/>
</dbReference>
<dbReference type="EMBL" id="JANPWB010000012">
    <property type="protein sequence ID" value="KAJ1114568.1"/>
    <property type="molecule type" value="Genomic_DNA"/>
</dbReference>
<sequence length="143" mass="16089">MRNMSVHANREKKSGQLRALSLIQEVAELLSVIAAGSFQDKPSLIQILQYLYIGAQSIHHNAYHGSEKAQCEKPHRVELQKLCKERELCARKKTTKLDLETSLSANEKVTKMQSQPEDEDPNVEHLDEGGIHLKMEDGLAVCL</sequence>
<protein>
    <submittedName>
        <fullName evidence="2">Uncharacterized protein</fullName>
    </submittedName>
</protein>
<feature type="compositionally biased region" description="Polar residues" evidence="1">
    <location>
        <begin position="104"/>
        <end position="115"/>
    </location>
</feature>
<comment type="caution">
    <text evidence="2">The sequence shown here is derived from an EMBL/GenBank/DDBJ whole genome shotgun (WGS) entry which is preliminary data.</text>
</comment>